<gene>
    <name evidence="2" type="ORF">ODALV1_LOCUS22837</name>
</gene>
<feature type="transmembrane region" description="Helical" evidence="1">
    <location>
        <begin position="110"/>
        <end position="130"/>
    </location>
</feature>
<dbReference type="Proteomes" id="UP001642540">
    <property type="component" value="Unassembled WGS sequence"/>
</dbReference>
<keyword evidence="1" id="KW-0472">Membrane</keyword>
<keyword evidence="3" id="KW-1185">Reference proteome</keyword>
<dbReference type="EMBL" id="CAXLJM020000076">
    <property type="protein sequence ID" value="CAL8129076.1"/>
    <property type="molecule type" value="Genomic_DNA"/>
</dbReference>
<keyword evidence="1" id="KW-1133">Transmembrane helix</keyword>
<feature type="transmembrane region" description="Helical" evidence="1">
    <location>
        <begin position="34"/>
        <end position="57"/>
    </location>
</feature>
<evidence type="ECO:0000313" key="2">
    <source>
        <dbReference type="EMBL" id="CAL8129076.1"/>
    </source>
</evidence>
<protein>
    <submittedName>
        <fullName evidence="2">Uncharacterized protein</fullName>
    </submittedName>
</protein>
<feature type="transmembrane region" description="Helical" evidence="1">
    <location>
        <begin position="69"/>
        <end position="90"/>
    </location>
</feature>
<comment type="caution">
    <text evidence="2">The sequence shown here is derived from an EMBL/GenBank/DDBJ whole genome shotgun (WGS) entry which is preliminary data.</text>
</comment>
<organism evidence="2 3">
    <name type="scientific">Orchesella dallaii</name>
    <dbReference type="NCBI Taxonomy" id="48710"/>
    <lineage>
        <taxon>Eukaryota</taxon>
        <taxon>Metazoa</taxon>
        <taxon>Ecdysozoa</taxon>
        <taxon>Arthropoda</taxon>
        <taxon>Hexapoda</taxon>
        <taxon>Collembola</taxon>
        <taxon>Entomobryomorpha</taxon>
        <taxon>Entomobryoidea</taxon>
        <taxon>Orchesellidae</taxon>
        <taxon>Orchesellinae</taxon>
        <taxon>Orchesella</taxon>
    </lineage>
</organism>
<evidence type="ECO:0000313" key="3">
    <source>
        <dbReference type="Proteomes" id="UP001642540"/>
    </source>
</evidence>
<keyword evidence="1" id="KW-0812">Transmembrane</keyword>
<reference evidence="2 3" key="1">
    <citation type="submission" date="2024-08" db="EMBL/GenBank/DDBJ databases">
        <authorList>
            <person name="Cucini C."/>
            <person name="Frati F."/>
        </authorList>
    </citation>
    <scope>NUCLEOTIDE SEQUENCE [LARGE SCALE GENOMIC DNA]</scope>
</reference>
<accession>A0ABP1RJ85</accession>
<evidence type="ECO:0000256" key="1">
    <source>
        <dbReference type="SAM" id="Phobius"/>
    </source>
</evidence>
<proteinExistence type="predicted"/>
<sequence>MAINGNLGLSPWRVNRIVGKVEIDRWRCARAVHLWLWVVAYAVIVVPTHMYEVYSTTKSVQHLARNKTLIYLLIELIICSFFVIFSGTITLSPVSFCQILNGLYKYTESFPVFGIGWTIFLLGAGIHYQVSRKAVASWKWQHWSSRDERMYMERVKKTCFPISFGDGKRFVINPTKVLQFIRSVSKNTFRAVAMYGKAFGH</sequence>
<name>A0ABP1RJ85_9HEXA</name>